<dbReference type="EMBL" id="DTIN01000044">
    <property type="protein sequence ID" value="HFX14383.1"/>
    <property type="molecule type" value="Genomic_DNA"/>
</dbReference>
<organism evidence="5">
    <name type="scientific">Dictyoglomus thermophilum</name>
    <dbReference type="NCBI Taxonomy" id="14"/>
    <lineage>
        <taxon>Bacteria</taxon>
        <taxon>Pseudomonadati</taxon>
        <taxon>Dictyoglomota</taxon>
        <taxon>Dictyoglomia</taxon>
        <taxon>Dictyoglomales</taxon>
        <taxon>Dictyoglomaceae</taxon>
        <taxon>Dictyoglomus</taxon>
    </lineage>
</organism>
<evidence type="ECO:0000259" key="4">
    <source>
        <dbReference type="Pfam" id="PF00535"/>
    </source>
</evidence>
<feature type="domain" description="Glycosyltransferase 2-like" evidence="4">
    <location>
        <begin position="8"/>
        <end position="120"/>
    </location>
</feature>
<dbReference type="Gene3D" id="3.90.550.10">
    <property type="entry name" value="Spore Coat Polysaccharide Biosynthesis Protein SpsA, Chain A"/>
    <property type="match status" value="1"/>
</dbReference>
<comment type="caution">
    <text evidence="5">The sequence shown here is derived from an EMBL/GenBank/DDBJ whole genome shotgun (WGS) entry which is preliminary data.</text>
</comment>
<sequence>MDDYYFFSIVIPAHNEVGYVEYTIEHLKEIDYPQEKLEVIIVENGSTDSTLDVIRKFSPSWFKIISIEESGVSKAKNIGIENLSENSNWAIFLDADTYFEKDFLKDLNKYLHEHANENLGCGMVSLLPYPDSKKARCWYHFYNFANKTTKTTRSIQIIRRDLLKDLRYDESLTFDEDTMMIRQCRKRAKYFFFKTNKVYSSTRRFEKNGWIKQLFQWMYYASLPYNKKKKIKYKVLR</sequence>
<dbReference type="InterPro" id="IPR029044">
    <property type="entry name" value="Nucleotide-diphossugar_trans"/>
</dbReference>
<dbReference type="Pfam" id="PF00535">
    <property type="entry name" value="Glycos_transf_2"/>
    <property type="match status" value="1"/>
</dbReference>
<evidence type="ECO:0000256" key="1">
    <source>
        <dbReference type="ARBA" id="ARBA00006739"/>
    </source>
</evidence>
<dbReference type="CDD" id="cd00761">
    <property type="entry name" value="Glyco_tranf_GTA_type"/>
    <property type="match status" value="1"/>
</dbReference>
<gene>
    <name evidence="5" type="ORF">ENW00_09640</name>
</gene>
<keyword evidence="3 5" id="KW-0808">Transferase</keyword>
<dbReference type="InterPro" id="IPR001173">
    <property type="entry name" value="Glyco_trans_2-like"/>
</dbReference>
<comment type="similarity">
    <text evidence="1">Belongs to the glycosyltransferase 2 family.</text>
</comment>
<keyword evidence="2" id="KW-0328">Glycosyltransferase</keyword>
<evidence type="ECO:0000256" key="2">
    <source>
        <dbReference type="ARBA" id="ARBA00022676"/>
    </source>
</evidence>
<dbReference type="PANTHER" id="PTHR43630">
    <property type="entry name" value="POLY-BETA-1,6-N-ACETYL-D-GLUCOSAMINE SYNTHASE"/>
    <property type="match status" value="1"/>
</dbReference>
<dbReference type="PANTHER" id="PTHR43630:SF1">
    <property type="entry name" value="POLY-BETA-1,6-N-ACETYL-D-GLUCOSAMINE SYNTHASE"/>
    <property type="match status" value="1"/>
</dbReference>
<proteinExistence type="inferred from homology"/>
<reference evidence="5" key="1">
    <citation type="journal article" date="2020" name="mSystems">
        <title>Genome- and Community-Level Interaction Insights into Carbon Utilization and Element Cycling Functions of Hydrothermarchaeota in Hydrothermal Sediment.</title>
        <authorList>
            <person name="Zhou Z."/>
            <person name="Liu Y."/>
            <person name="Xu W."/>
            <person name="Pan J."/>
            <person name="Luo Z.H."/>
            <person name="Li M."/>
        </authorList>
    </citation>
    <scope>NUCLEOTIDE SEQUENCE [LARGE SCALE GENOMIC DNA]</scope>
    <source>
        <strain evidence="5">SpSt-81</strain>
    </source>
</reference>
<dbReference type="SUPFAM" id="SSF53448">
    <property type="entry name" value="Nucleotide-diphospho-sugar transferases"/>
    <property type="match status" value="1"/>
</dbReference>
<evidence type="ECO:0000313" key="5">
    <source>
        <dbReference type="EMBL" id="HFX14383.1"/>
    </source>
</evidence>
<accession>A0A7C3RLX8</accession>
<dbReference type="AlphaFoldDB" id="A0A7C3RLX8"/>
<name>A0A7C3RLX8_DICTH</name>
<protein>
    <submittedName>
        <fullName evidence="5">Glycosyltransferase family 2 protein</fullName>
    </submittedName>
</protein>
<evidence type="ECO:0000256" key="3">
    <source>
        <dbReference type="ARBA" id="ARBA00022679"/>
    </source>
</evidence>
<dbReference type="GO" id="GO:0016757">
    <property type="term" value="F:glycosyltransferase activity"/>
    <property type="evidence" value="ECO:0007669"/>
    <property type="project" value="UniProtKB-KW"/>
</dbReference>